<feature type="transmembrane region" description="Helical" evidence="14">
    <location>
        <begin position="215"/>
        <end position="233"/>
    </location>
</feature>
<organism evidence="19 20">
    <name type="scientific">Jannaschia pohangensis</name>
    <dbReference type="NCBI Taxonomy" id="390807"/>
    <lineage>
        <taxon>Bacteria</taxon>
        <taxon>Pseudomonadati</taxon>
        <taxon>Pseudomonadota</taxon>
        <taxon>Alphaproteobacteria</taxon>
        <taxon>Rhodobacterales</taxon>
        <taxon>Roseobacteraceae</taxon>
        <taxon>Jannaschia</taxon>
    </lineage>
</organism>
<keyword evidence="12 17" id="KW-0129">CBS domain</keyword>
<feature type="binding site" evidence="16">
    <location>
        <position position="167"/>
    </location>
    <ligand>
        <name>Zn(2+)</name>
        <dbReference type="ChEBI" id="CHEBI:29105"/>
        <note>catalytic</note>
    </ligand>
</feature>
<proteinExistence type="inferred from homology"/>
<evidence type="ECO:0000256" key="9">
    <source>
        <dbReference type="ARBA" id="ARBA00022833"/>
    </source>
</evidence>
<dbReference type="InterPro" id="IPR016483">
    <property type="entry name" value="UCP006404_Pept_M50_CBS"/>
</dbReference>
<dbReference type="GO" id="GO:0006508">
    <property type="term" value="P:proteolysis"/>
    <property type="evidence" value="ECO:0007669"/>
    <property type="project" value="UniProtKB-KW"/>
</dbReference>
<evidence type="ECO:0000256" key="15">
    <source>
        <dbReference type="PIRSR" id="PIRSR006404-1"/>
    </source>
</evidence>
<keyword evidence="3 14" id="KW-1003">Cell membrane</keyword>
<evidence type="ECO:0000256" key="13">
    <source>
        <dbReference type="ARBA" id="ARBA00023136"/>
    </source>
</evidence>
<evidence type="ECO:0000256" key="1">
    <source>
        <dbReference type="ARBA" id="ARBA00004651"/>
    </source>
</evidence>
<evidence type="ECO:0000313" key="20">
    <source>
        <dbReference type="Proteomes" id="UP000199110"/>
    </source>
</evidence>
<name>A0A1I3H0C2_9RHOB</name>
<dbReference type="EMBL" id="FORA01000001">
    <property type="protein sequence ID" value="SFI29022.1"/>
    <property type="molecule type" value="Genomic_DNA"/>
</dbReference>
<evidence type="ECO:0000256" key="12">
    <source>
        <dbReference type="ARBA" id="ARBA00023122"/>
    </source>
</evidence>
<evidence type="ECO:0000259" key="18">
    <source>
        <dbReference type="PROSITE" id="PS51371"/>
    </source>
</evidence>
<dbReference type="SMART" id="SM00116">
    <property type="entry name" value="CBS"/>
    <property type="match status" value="2"/>
</dbReference>
<dbReference type="InterPro" id="IPR008915">
    <property type="entry name" value="Peptidase_M50"/>
</dbReference>
<dbReference type="InterPro" id="IPR046342">
    <property type="entry name" value="CBS_dom_sf"/>
</dbReference>
<keyword evidence="13 14" id="KW-0472">Membrane</keyword>
<dbReference type="Pfam" id="PF02163">
    <property type="entry name" value="Peptidase_M50"/>
    <property type="match status" value="2"/>
</dbReference>
<sequence>MWGRSMRLTRIMGIEIRLDASWFVIAALLTWSLSQGYVPALLPATDALQRVAAALVSMLALFGSLILHELAHATVARAHGMGVNSITLFLFGGVAELRDEPPDARTEFRVAIAGPVASLAISAVFALGWWAAPALGLSDLVVVVLGYVALANLVLAVFNMVPAFPLDGGRVLRAWLWRSRDLAGATRIAGGVSNVVAFAMIGLGVIQVLSGSGVVGIWPVLLALFILTASSAARSRVDLAEALAGRTVRQVMKHDPVSVDPSLTLADLVDGVMLRHAVSFVPVVEAGRFLGVVDLPTVRGIERENWPHTRVDDVFQAMQAADVLAPNMDAGDLLDRMVRTGKRKFAVLDRGRLVGVVTLGDLMARVRLKAELAQHAR</sequence>
<evidence type="ECO:0000256" key="16">
    <source>
        <dbReference type="PIRSR" id="PIRSR006404-2"/>
    </source>
</evidence>
<feature type="binding site" evidence="16">
    <location>
        <position position="68"/>
    </location>
    <ligand>
        <name>Zn(2+)</name>
        <dbReference type="ChEBI" id="CHEBI:29105"/>
        <note>catalytic</note>
    </ligand>
</feature>
<dbReference type="CDD" id="cd06164">
    <property type="entry name" value="S2P-M50_SpoIVFB_CBS"/>
    <property type="match status" value="1"/>
</dbReference>
<keyword evidence="20" id="KW-1185">Reference proteome</keyword>
<dbReference type="PANTHER" id="PTHR39188">
    <property type="entry name" value="MEMBRANE-ASSOCIATED ZINC METALLOPROTEASE M50B"/>
    <property type="match status" value="1"/>
</dbReference>
<keyword evidence="5 14" id="KW-0812">Transmembrane</keyword>
<evidence type="ECO:0000256" key="2">
    <source>
        <dbReference type="ARBA" id="ARBA00007931"/>
    </source>
</evidence>
<evidence type="ECO:0000256" key="6">
    <source>
        <dbReference type="ARBA" id="ARBA00022723"/>
    </source>
</evidence>
<gene>
    <name evidence="19" type="ORF">SAMN04488095_0402</name>
</gene>
<keyword evidence="4 14" id="KW-0645">Protease</keyword>
<keyword evidence="10 14" id="KW-1133">Transmembrane helix</keyword>
<dbReference type="STRING" id="390807.SAMN04488095_0402"/>
<protein>
    <recommendedName>
        <fullName evidence="14">Zinc metalloprotease</fullName>
    </recommendedName>
</protein>
<evidence type="ECO:0000256" key="10">
    <source>
        <dbReference type="ARBA" id="ARBA00022989"/>
    </source>
</evidence>
<evidence type="ECO:0000256" key="3">
    <source>
        <dbReference type="ARBA" id="ARBA00022475"/>
    </source>
</evidence>
<feature type="transmembrane region" description="Helical" evidence="14">
    <location>
        <begin position="110"/>
        <end position="132"/>
    </location>
</feature>
<keyword evidence="6 14" id="KW-0479">Metal-binding</keyword>
<dbReference type="Pfam" id="PF00571">
    <property type="entry name" value="CBS"/>
    <property type="match status" value="2"/>
</dbReference>
<dbReference type="OrthoDB" id="9781963at2"/>
<dbReference type="GO" id="GO:0046872">
    <property type="term" value="F:metal ion binding"/>
    <property type="evidence" value="ECO:0007669"/>
    <property type="project" value="UniProtKB-UniRule"/>
</dbReference>
<comment type="subcellular location">
    <subcellularLocation>
        <location evidence="1 14">Cell membrane</location>
        <topology evidence="1 14">Multi-pass membrane protein</topology>
    </subcellularLocation>
</comment>
<evidence type="ECO:0000256" key="17">
    <source>
        <dbReference type="PROSITE-ProRule" id="PRU00703"/>
    </source>
</evidence>
<feature type="domain" description="CBS" evidence="18">
    <location>
        <begin position="317"/>
        <end position="372"/>
    </location>
</feature>
<reference evidence="19 20" key="1">
    <citation type="submission" date="2016-10" db="EMBL/GenBank/DDBJ databases">
        <authorList>
            <person name="de Groot N.N."/>
        </authorList>
    </citation>
    <scope>NUCLEOTIDE SEQUENCE [LARGE SCALE GENOMIC DNA]</scope>
    <source>
        <strain evidence="19 20">DSM 19073</strain>
    </source>
</reference>
<dbReference type="GO" id="GO:0005886">
    <property type="term" value="C:plasma membrane"/>
    <property type="evidence" value="ECO:0007669"/>
    <property type="project" value="UniProtKB-SubCell"/>
</dbReference>
<evidence type="ECO:0000256" key="7">
    <source>
        <dbReference type="ARBA" id="ARBA00022737"/>
    </source>
</evidence>
<feature type="domain" description="CBS" evidence="18">
    <location>
        <begin position="252"/>
        <end position="310"/>
    </location>
</feature>
<evidence type="ECO:0000256" key="8">
    <source>
        <dbReference type="ARBA" id="ARBA00022801"/>
    </source>
</evidence>
<dbReference type="GO" id="GO:0008237">
    <property type="term" value="F:metallopeptidase activity"/>
    <property type="evidence" value="ECO:0007669"/>
    <property type="project" value="UniProtKB-UniRule"/>
</dbReference>
<evidence type="ECO:0000313" key="19">
    <source>
        <dbReference type="EMBL" id="SFI29022.1"/>
    </source>
</evidence>
<keyword evidence="7" id="KW-0677">Repeat</keyword>
<dbReference type="SUPFAM" id="SSF54631">
    <property type="entry name" value="CBS-domain pair"/>
    <property type="match status" value="1"/>
</dbReference>
<keyword evidence="11 14" id="KW-0482">Metalloprotease</keyword>
<evidence type="ECO:0000256" key="11">
    <source>
        <dbReference type="ARBA" id="ARBA00023049"/>
    </source>
</evidence>
<keyword evidence="8 14" id="KW-0378">Hydrolase</keyword>
<dbReference type="PROSITE" id="PS51371">
    <property type="entry name" value="CBS"/>
    <property type="match status" value="2"/>
</dbReference>
<keyword evidence="9 14" id="KW-0862">Zinc</keyword>
<dbReference type="PIRSF" id="PIRSF006404">
    <property type="entry name" value="UCP006404_Pept_M50_CBS"/>
    <property type="match status" value="1"/>
</dbReference>
<dbReference type="Proteomes" id="UP000199110">
    <property type="component" value="Unassembled WGS sequence"/>
</dbReference>
<evidence type="ECO:0000256" key="4">
    <source>
        <dbReference type="ARBA" id="ARBA00022670"/>
    </source>
</evidence>
<dbReference type="InterPro" id="IPR000644">
    <property type="entry name" value="CBS_dom"/>
</dbReference>
<comment type="similarity">
    <text evidence="2 14">Belongs to the peptidase M50B family.</text>
</comment>
<dbReference type="AlphaFoldDB" id="A0A1I3H0C2"/>
<evidence type="ECO:0000256" key="14">
    <source>
        <dbReference type="PIRNR" id="PIRNR006404"/>
    </source>
</evidence>
<feature type="transmembrane region" description="Helical" evidence="14">
    <location>
        <begin position="187"/>
        <end position="209"/>
    </location>
</feature>
<feature type="active site" evidence="15">
    <location>
        <position position="69"/>
    </location>
</feature>
<feature type="binding site" evidence="16">
    <location>
        <position position="72"/>
    </location>
    <ligand>
        <name>Zn(2+)</name>
        <dbReference type="ChEBI" id="CHEBI:29105"/>
        <note>catalytic</note>
    </ligand>
</feature>
<evidence type="ECO:0000256" key="5">
    <source>
        <dbReference type="ARBA" id="ARBA00022692"/>
    </source>
</evidence>
<dbReference type="PANTHER" id="PTHR39188:SF3">
    <property type="entry name" value="STAGE IV SPORULATION PROTEIN FB"/>
    <property type="match status" value="1"/>
</dbReference>
<comment type="cofactor">
    <cofactor evidence="14 16">
        <name>Zn(2+)</name>
        <dbReference type="ChEBI" id="CHEBI:29105"/>
    </cofactor>
    <text evidence="14 16">Binds 1 zinc ion per subunit.</text>
</comment>
<feature type="transmembrane region" description="Helical" evidence="14">
    <location>
        <begin position="144"/>
        <end position="166"/>
    </location>
</feature>
<feature type="transmembrane region" description="Helical" evidence="14">
    <location>
        <begin position="52"/>
        <end position="71"/>
    </location>
</feature>
<accession>A0A1I3H0C2</accession>
<dbReference type="Gene3D" id="3.10.580.10">
    <property type="entry name" value="CBS-domain"/>
    <property type="match status" value="2"/>
</dbReference>